<dbReference type="PANTHER" id="PTHR48153">
    <property type="entry name" value="UFM1-SPECIFIC PROTEASE 2"/>
    <property type="match status" value="1"/>
</dbReference>
<dbReference type="GO" id="GO:0071567">
    <property type="term" value="F:deUFMylase activity"/>
    <property type="evidence" value="ECO:0007669"/>
    <property type="project" value="TreeGrafter"/>
</dbReference>
<dbReference type="KEGG" id="asn:102376299"/>
<dbReference type="AlphaFoldDB" id="A0A3Q0H5F7"/>
<dbReference type="PANTHER" id="PTHR48153:SF3">
    <property type="entry name" value="INACTIVE UFM1-SPECIFIC PROTEASE 1"/>
    <property type="match status" value="1"/>
</dbReference>
<dbReference type="STRING" id="38654.A0A3Q0H5F7"/>
<keyword evidence="2" id="KW-0378">Hydrolase</keyword>
<dbReference type="Proteomes" id="UP000189705">
    <property type="component" value="Unplaced"/>
</dbReference>
<dbReference type="InterPro" id="IPR012462">
    <property type="entry name" value="UFSP1/2_DUB_cat"/>
</dbReference>
<dbReference type="CTD" id="402682"/>
<protein>
    <submittedName>
        <fullName evidence="5">Inactive Ufm1-specific protease 1</fullName>
    </submittedName>
</protein>
<dbReference type="RefSeq" id="XP_025066872.1">
    <property type="nucleotide sequence ID" value="XM_025211087.1"/>
</dbReference>
<evidence type="ECO:0000256" key="2">
    <source>
        <dbReference type="ARBA" id="ARBA00022801"/>
    </source>
</evidence>
<sequence length="218" mass="23038">MRAPMLLTQELLCQPQHVLDEESPARLALTVRALLEATQTLPRDAAPRKPLQTLCSWLLAAGAGVGAVPGLRALQEALVATGDKPPAFAGSRDWVGTVEATICLDHLLGVPCKLVHIHEGRGLAAHVGALHAHFRGGGGPVMMGGGTDHGAKGVLGVCSEPPTHYLLVLDPHYWGGPGSLTRAGAQTMGWVGWWELGSFEPDSFYNLCLPQLRLGRAS</sequence>
<dbReference type="Pfam" id="PF07910">
    <property type="entry name" value="Peptidase_C78"/>
    <property type="match status" value="1"/>
</dbReference>
<gene>
    <name evidence="5" type="primary">UFSP1</name>
</gene>
<evidence type="ECO:0000313" key="5">
    <source>
        <dbReference type="RefSeq" id="XP_025066872.1"/>
    </source>
</evidence>
<keyword evidence="4" id="KW-1185">Reference proteome</keyword>
<proteinExistence type="inferred from homology"/>
<keyword evidence="5" id="KW-0645">Protease</keyword>
<name>A0A3Q0H5F7_ALLSI</name>
<evidence type="ECO:0000313" key="4">
    <source>
        <dbReference type="Proteomes" id="UP000189705"/>
    </source>
</evidence>
<dbReference type="GO" id="GO:0006508">
    <property type="term" value="P:proteolysis"/>
    <property type="evidence" value="ECO:0007669"/>
    <property type="project" value="UniProtKB-KW"/>
</dbReference>
<dbReference type="InParanoid" id="A0A3Q0H5F7"/>
<evidence type="ECO:0000259" key="3">
    <source>
        <dbReference type="Pfam" id="PF07910"/>
    </source>
</evidence>
<evidence type="ECO:0000256" key="1">
    <source>
        <dbReference type="ARBA" id="ARBA00008552"/>
    </source>
</evidence>
<dbReference type="Gene3D" id="3.90.70.130">
    <property type="match status" value="1"/>
</dbReference>
<organism evidence="4 5">
    <name type="scientific">Alligator sinensis</name>
    <name type="common">Chinese alligator</name>
    <dbReference type="NCBI Taxonomy" id="38654"/>
    <lineage>
        <taxon>Eukaryota</taxon>
        <taxon>Metazoa</taxon>
        <taxon>Chordata</taxon>
        <taxon>Craniata</taxon>
        <taxon>Vertebrata</taxon>
        <taxon>Euteleostomi</taxon>
        <taxon>Archelosauria</taxon>
        <taxon>Archosauria</taxon>
        <taxon>Crocodylia</taxon>
        <taxon>Alligatoridae</taxon>
        <taxon>Alligatorinae</taxon>
        <taxon>Alligator</taxon>
    </lineage>
</organism>
<reference evidence="5" key="1">
    <citation type="submission" date="2025-08" db="UniProtKB">
        <authorList>
            <consortium name="RefSeq"/>
        </authorList>
    </citation>
    <scope>IDENTIFICATION</scope>
</reference>
<feature type="domain" description="UFSP1/2/DUB catalytic" evidence="3">
    <location>
        <begin position="51"/>
        <end position="208"/>
    </location>
</feature>
<dbReference type="GeneID" id="102376299"/>
<accession>A0A3Q0H5F7</accession>
<comment type="similarity">
    <text evidence="1">Belongs to the peptidase C78 family.</text>
</comment>